<feature type="transmembrane region" description="Helical" evidence="1">
    <location>
        <begin position="48"/>
        <end position="66"/>
    </location>
</feature>
<keyword evidence="1" id="KW-0472">Membrane</keyword>
<keyword evidence="1" id="KW-1133">Transmembrane helix</keyword>
<dbReference type="AlphaFoldDB" id="A0A6G0XIK0"/>
<proteinExistence type="predicted"/>
<organism evidence="2 3">
    <name type="scientific">Aphanomyces euteiches</name>
    <dbReference type="NCBI Taxonomy" id="100861"/>
    <lineage>
        <taxon>Eukaryota</taxon>
        <taxon>Sar</taxon>
        <taxon>Stramenopiles</taxon>
        <taxon>Oomycota</taxon>
        <taxon>Saprolegniomycetes</taxon>
        <taxon>Saprolegniales</taxon>
        <taxon>Verrucalvaceae</taxon>
        <taxon>Aphanomyces</taxon>
    </lineage>
</organism>
<gene>
    <name evidence="2" type="ORF">Ae201684_004400</name>
</gene>
<sequence>MLDNAAESDKYIATALCSMSVASYAYYRDAQKFIARHGTLTMRAHKSAAGAGLVLGCAVGIYSFAYTEWRRKQRYNA</sequence>
<evidence type="ECO:0000313" key="2">
    <source>
        <dbReference type="EMBL" id="KAF0740166.1"/>
    </source>
</evidence>
<keyword evidence="1" id="KW-0812">Transmembrane</keyword>
<comment type="caution">
    <text evidence="2">The sequence shown here is derived from an EMBL/GenBank/DDBJ whole genome shotgun (WGS) entry which is preliminary data.</text>
</comment>
<name>A0A6G0XIK0_9STRA</name>
<reference evidence="2 3" key="1">
    <citation type="submission" date="2019-07" db="EMBL/GenBank/DDBJ databases">
        <title>Genomics analysis of Aphanomyces spp. identifies a new class of oomycete effector associated with host adaptation.</title>
        <authorList>
            <person name="Gaulin E."/>
        </authorList>
    </citation>
    <scope>NUCLEOTIDE SEQUENCE [LARGE SCALE GENOMIC DNA]</scope>
    <source>
        <strain evidence="2 3">ATCC 201684</strain>
    </source>
</reference>
<accession>A0A6G0XIK0</accession>
<protein>
    <recommendedName>
        <fullName evidence="4">HIG1 domain-containing protein</fullName>
    </recommendedName>
</protein>
<evidence type="ECO:0000256" key="1">
    <source>
        <dbReference type="SAM" id="Phobius"/>
    </source>
</evidence>
<evidence type="ECO:0000313" key="3">
    <source>
        <dbReference type="Proteomes" id="UP000481153"/>
    </source>
</evidence>
<dbReference type="EMBL" id="VJMJ01000054">
    <property type="protein sequence ID" value="KAF0740166.1"/>
    <property type="molecule type" value="Genomic_DNA"/>
</dbReference>
<keyword evidence="3" id="KW-1185">Reference proteome</keyword>
<dbReference type="VEuPathDB" id="FungiDB:AeMF1_017113"/>
<dbReference type="Proteomes" id="UP000481153">
    <property type="component" value="Unassembled WGS sequence"/>
</dbReference>
<evidence type="ECO:0008006" key="4">
    <source>
        <dbReference type="Google" id="ProtNLM"/>
    </source>
</evidence>